<keyword evidence="4 8" id="KW-0732">Signal</keyword>
<dbReference type="GO" id="GO:0051427">
    <property type="term" value="F:hormone receptor binding"/>
    <property type="evidence" value="ECO:0007669"/>
    <property type="project" value="TreeGrafter"/>
</dbReference>
<dbReference type="PROSITE" id="PS00263">
    <property type="entry name" value="NATRIURETIC_PEPTIDE"/>
    <property type="match status" value="1"/>
</dbReference>
<protein>
    <recommendedName>
        <fullName evidence="11">Brain natriuretic peptide</fullName>
    </recommendedName>
</protein>
<evidence type="ECO:0000256" key="8">
    <source>
        <dbReference type="SAM" id="SignalP"/>
    </source>
</evidence>
<dbReference type="GO" id="GO:0005737">
    <property type="term" value="C:cytoplasm"/>
    <property type="evidence" value="ECO:0007669"/>
    <property type="project" value="TreeGrafter"/>
</dbReference>
<dbReference type="GO" id="GO:0003085">
    <property type="term" value="P:negative regulation of systemic arterial blood pressure"/>
    <property type="evidence" value="ECO:0007669"/>
    <property type="project" value="TreeGrafter"/>
</dbReference>
<dbReference type="Pfam" id="PF00212">
    <property type="entry name" value="ANP"/>
    <property type="match status" value="1"/>
</dbReference>
<dbReference type="GO" id="GO:0019934">
    <property type="term" value="P:cGMP-mediated signaling"/>
    <property type="evidence" value="ECO:0007669"/>
    <property type="project" value="TreeGrafter"/>
</dbReference>
<dbReference type="PANTHER" id="PTHR14066:SF10">
    <property type="entry name" value="NATRIURETIC PEPTIDES B"/>
    <property type="match status" value="1"/>
</dbReference>
<dbReference type="GO" id="GO:0097746">
    <property type="term" value="P:blood vessel diameter maintenance"/>
    <property type="evidence" value="ECO:0007669"/>
    <property type="project" value="UniProtKB-KW"/>
</dbReference>
<comment type="similarity">
    <text evidence="2 7">Belongs to the natriuretic peptide family.</text>
</comment>
<proteinExistence type="inferred from homology"/>
<dbReference type="InParanoid" id="A0A672HCZ7"/>
<dbReference type="InterPro" id="IPR000663">
    <property type="entry name" value="Natr_peptide"/>
</dbReference>
<keyword evidence="10" id="KW-1185">Reference proteome</keyword>
<keyword evidence="5 7" id="KW-0838">Vasoactive</keyword>
<dbReference type="PANTHER" id="PTHR14066">
    <property type="entry name" value="ATRIAL NATRIURETIC FACTOR PRECURSOR"/>
    <property type="match status" value="1"/>
</dbReference>
<dbReference type="GO" id="GO:0005179">
    <property type="term" value="F:hormone activity"/>
    <property type="evidence" value="ECO:0007669"/>
    <property type="project" value="InterPro"/>
</dbReference>
<dbReference type="GO" id="GO:0007218">
    <property type="term" value="P:neuropeptide signaling pathway"/>
    <property type="evidence" value="ECO:0007669"/>
    <property type="project" value="TreeGrafter"/>
</dbReference>
<dbReference type="InterPro" id="IPR050787">
    <property type="entry name" value="Natriuretic_peptide"/>
</dbReference>
<evidence type="ECO:0000256" key="7">
    <source>
        <dbReference type="RuleBase" id="RU003686"/>
    </source>
</evidence>
<name>A0A672HCZ7_SALFA</name>
<evidence type="ECO:0000313" key="9">
    <source>
        <dbReference type="Ensembl" id="ENSSFAP00005026937.1"/>
    </source>
</evidence>
<evidence type="ECO:0000313" key="10">
    <source>
        <dbReference type="Proteomes" id="UP000472267"/>
    </source>
</evidence>
<feature type="signal peptide" evidence="8">
    <location>
        <begin position="1"/>
        <end position="31"/>
    </location>
</feature>
<evidence type="ECO:0008006" key="11">
    <source>
        <dbReference type="Google" id="ProtNLM"/>
    </source>
</evidence>
<reference evidence="9" key="3">
    <citation type="submission" date="2025-09" db="UniProtKB">
        <authorList>
            <consortium name="Ensembl"/>
        </authorList>
    </citation>
    <scope>IDENTIFICATION</scope>
</reference>
<dbReference type="InterPro" id="IPR030480">
    <property type="entry name" value="Natr_peptide_CS"/>
</dbReference>
<sequence>SLNRPASLRNMHLSSVVLSSLLILNLQLCSTYPVTSHLTGTDMDVLKVQALRKPLEMQQIHIPGMLDEWIVEGFDLAVDAASEDQQAQVLDDAKIREIFSAKNLKSVRNDSSRKSSSCFGHRVDRITSTSSMGCKSIGIYSE</sequence>
<dbReference type="GO" id="GO:0005615">
    <property type="term" value="C:extracellular space"/>
    <property type="evidence" value="ECO:0007669"/>
    <property type="project" value="TreeGrafter"/>
</dbReference>
<evidence type="ECO:0000256" key="5">
    <source>
        <dbReference type="ARBA" id="ARBA00022858"/>
    </source>
</evidence>
<feature type="chain" id="PRO_5025580269" description="Brain natriuretic peptide" evidence="8">
    <location>
        <begin position="32"/>
        <end position="142"/>
    </location>
</feature>
<dbReference type="SMART" id="SM00183">
    <property type="entry name" value="NAT_PEP"/>
    <property type="match status" value="1"/>
</dbReference>
<dbReference type="AlphaFoldDB" id="A0A672HCZ7"/>
<dbReference type="GO" id="GO:0007168">
    <property type="term" value="P:receptor guanylyl cyclase signaling pathway"/>
    <property type="evidence" value="ECO:0007669"/>
    <property type="project" value="TreeGrafter"/>
</dbReference>
<evidence type="ECO:0000256" key="4">
    <source>
        <dbReference type="ARBA" id="ARBA00022729"/>
    </source>
</evidence>
<reference evidence="9" key="1">
    <citation type="submission" date="2019-06" db="EMBL/GenBank/DDBJ databases">
        <authorList>
            <consortium name="Wellcome Sanger Institute Data Sharing"/>
        </authorList>
    </citation>
    <scope>NUCLEOTIDE SEQUENCE [LARGE SCALE GENOMIC DNA]</scope>
</reference>
<dbReference type="GO" id="GO:0006182">
    <property type="term" value="P:cGMP biosynthetic process"/>
    <property type="evidence" value="ECO:0007669"/>
    <property type="project" value="TreeGrafter"/>
</dbReference>
<dbReference type="Ensembl" id="ENSSFAT00005027977.1">
    <property type="protein sequence ID" value="ENSSFAP00005026937.1"/>
    <property type="gene ID" value="ENSSFAG00005013792.1"/>
</dbReference>
<accession>A0A672HCZ7</accession>
<evidence type="ECO:0000256" key="3">
    <source>
        <dbReference type="ARBA" id="ARBA00022525"/>
    </source>
</evidence>
<evidence type="ECO:0000256" key="6">
    <source>
        <dbReference type="ARBA" id="ARBA00023157"/>
    </source>
</evidence>
<keyword evidence="6" id="KW-1015">Disulfide bond</keyword>
<dbReference type="Proteomes" id="UP000472267">
    <property type="component" value="Chromosome 20"/>
</dbReference>
<keyword evidence="3" id="KW-0964">Secreted</keyword>
<comment type="subcellular location">
    <subcellularLocation>
        <location evidence="1 7">Secreted</location>
    </subcellularLocation>
</comment>
<reference evidence="9" key="2">
    <citation type="submission" date="2025-08" db="UniProtKB">
        <authorList>
            <consortium name="Ensembl"/>
        </authorList>
    </citation>
    <scope>IDENTIFICATION</scope>
</reference>
<organism evidence="9 10">
    <name type="scientific">Salarias fasciatus</name>
    <name type="common">Jewelled blenny</name>
    <name type="synonym">Blennius fasciatus</name>
    <dbReference type="NCBI Taxonomy" id="181472"/>
    <lineage>
        <taxon>Eukaryota</taxon>
        <taxon>Metazoa</taxon>
        <taxon>Chordata</taxon>
        <taxon>Craniata</taxon>
        <taxon>Vertebrata</taxon>
        <taxon>Euteleostomi</taxon>
        <taxon>Actinopterygii</taxon>
        <taxon>Neopterygii</taxon>
        <taxon>Teleostei</taxon>
        <taxon>Neoteleostei</taxon>
        <taxon>Acanthomorphata</taxon>
        <taxon>Ovalentaria</taxon>
        <taxon>Blenniimorphae</taxon>
        <taxon>Blenniiformes</taxon>
        <taxon>Blennioidei</taxon>
        <taxon>Blenniidae</taxon>
        <taxon>Salariinae</taxon>
        <taxon>Salarias</taxon>
    </lineage>
</organism>
<evidence type="ECO:0000256" key="1">
    <source>
        <dbReference type="ARBA" id="ARBA00004613"/>
    </source>
</evidence>
<evidence type="ECO:0000256" key="2">
    <source>
        <dbReference type="ARBA" id="ARBA00009041"/>
    </source>
</evidence>